<protein>
    <recommendedName>
        <fullName evidence="3">Photosynthesis system II assembly factor Ycf48/Hcf136-like domain-containing protein</fullName>
    </recommendedName>
</protein>
<gene>
    <name evidence="1" type="ORF">SAMN02745121_01194</name>
</gene>
<dbReference type="Proteomes" id="UP000199400">
    <property type="component" value="Unassembled WGS sequence"/>
</dbReference>
<dbReference type="EMBL" id="FOMX01000003">
    <property type="protein sequence ID" value="SFD69260.1"/>
    <property type="molecule type" value="Genomic_DNA"/>
</dbReference>
<evidence type="ECO:0000313" key="1">
    <source>
        <dbReference type="EMBL" id="SFD69260.1"/>
    </source>
</evidence>
<sequence>MAADRLGDDRRAYAVALAEEDALAVAVGDGVGLRSDDAGITWSMGQVPEDTTVLRGVAGRDGEWLAVGEDSQTLGSVDGGRTWQRIESKWSPRDLLSVAVDRYNFAHAPEAEPFLVSDGGVFVVSGMRWEGRVAITSEEILGMPRDGAWWVGDRGMVLYRPSTTFGSFTPLSADPEIALHAVDGTRTRVLAVGAEGLIVRAELHELGCS</sequence>
<organism evidence="1 2">
    <name type="scientific">Nannocystis exedens</name>
    <dbReference type="NCBI Taxonomy" id="54"/>
    <lineage>
        <taxon>Bacteria</taxon>
        <taxon>Pseudomonadati</taxon>
        <taxon>Myxococcota</taxon>
        <taxon>Polyangia</taxon>
        <taxon>Nannocystales</taxon>
        <taxon>Nannocystaceae</taxon>
        <taxon>Nannocystis</taxon>
    </lineage>
</organism>
<evidence type="ECO:0008006" key="3">
    <source>
        <dbReference type="Google" id="ProtNLM"/>
    </source>
</evidence>
<name>A0A1I1UMQ5_9BACT</name>
<dbReference type="OrthoDB" id="9813892at2"/>
<reference evidence="2" key="1">
    <citation type="submission" date="2016-10" db="EMBL/GenBank/DDBJ databases">
        <authorList>
            <person name="Varghese N."/>
            <person name="Submissions S."/>
        </authorList>
    </citation>
    <scope>NUCLEOTIDE SEQUENCE [LARGE SCALE GENOMIC DNA]</scope>
    <source>
        <strain evidence="2">ATCC 25963</strain>
    </source>
</reference>
<evidence type="ECO:0000313" key="2">
    <source>
        <dbReference type="Proteomes" id="UP000199400"/>
    </source>
</evidence>
<dbReference type="InterPro" id="IPR015943">
    <property type="entry name" value="WD40/YVTN_repeat-like_dom_sf"/>
</dbReference>
<dbReference type="AlphaFoldDB" id="A0A1I1UMQ5"/>
<accession>A0A1I1UMQ5</accession>
<dbReference type="RefSeq" id="WP_096329660.1">
    <property type="nucleotide sequence ID" value="NZ_FOMX01000003.1"/>
</dbReference>
<dbReference type="SUPFAM" id="SSF110296">
    <property type="entry name" value="Oligoxyloglucan reducing end-specific cellobiohydrolase"/>
    <property type="match status" value="1"/>
</dbReference>
<keyword evidence="2" id="KW-1185">Reference proteome</keyword>
<proteinExistence type="predicted"/>
<dbReference type="Gene3D" id="2.130.10.10">
    <property type="entry name" value="YVTN repeat-like/Quinoprotein amine dehydrogenase"/>
    <property type="match status" value="1"/>
</dbReference>